<feature type="signal peptide" evidence="6">
    <location>
        <begin position="1"/>
        <end position="23"/>
    </location>
</feature>
<dbReference type="Gene3D" id="3.40.50.360">
    <property type="match status" value="1"/>
</dbReference>
<keyword evidence="4" id="KW-0560">Oxidoreductase</keyword>
<dbReference type="AlphaFoldDB" id="A0A9D1WEX2"/>
<dbReference type="Pfam" id="PF12682">
    <property type="entry name" value="Flavodoxin_4"/>
    <property type="match status" value="1"/>
</dbReference>
<feature type="chain" id="PRO_5038360040" evidence="6">
    <location>
        <begin position="24"/>
        <end position="491"/>
    </location>
</feature>
<dbReference type="Gene3D" id="3.20.20.100">
    <property type="entry name" value="NADP-dependent oxidoreductase domain"/>
    <property type="match status" value="1"/>
</dbReference>
<dbReference type="PRINTS" id="PR00069">
    <property type="entry name" value="ALDKETRDTASE"/>
</dbReference>
<comment type="caution">
    <text evidence="9">The sequence shown here is derived from an EMBL/GenBank/DDBJ whole genome shotgun (WGS) entry which is preliminary data.</text>
</comment>
<dbReference type="Proteomes" id="UP000886829">
    <property type="component" value="Unassembled WGS sequence"/>
</dbReference>
<evidence type="ECO:0000256" key="6">
    <source>
        <dbReference type="SAM" id="SignalP"/>
    </source>
</evidence>
<evidence type="ECO:0000313" key="10">
    <source>
        <dbReference type="Proteomes" id="UP000886829"/>
    </source>
</evidence>
<feature type="domain" description="Flavodoxin-like" evidence="8">
    <location>
        <begin position="41"/>
        <end position="193"/>
    </location>
</feature>
<dbReference type="InterPro" id="IPR036812">
    <property type="entry name" value="NAD(P)_OxRdtase_dom_sf"/>
</dbReference>
<keyword evidence="6" id="KW-0732">Signal</keyword>
<feature type="domain" description="NADP-dependent oxidoreductase" evidence="7">
    <location>
        <begin position="252"/>
        <end position="483"/>
    </location>
</feature>
<dbReference type="GO" id="GO:0010181">
    <property type="term" value="F:FMN binding"/>
    <property type="evidence" value="ECO:0007669"/>
    <property type="project" value="InterPro"/>
</dbReference>
<dbReference type="InterPro" id="IPR008254">
    <property type="entry name" value="Flavodoxin/NO_synth"/>
</dbReference>
<evidence type="ECO:0000256" key="2">
    <source>
        <dbReference type="ARBA" id="ARBA00022630"/>
    </source>
</evidence>
<evidence type="ECO:0000256" key="4">
    <source>
        <dbReference type="ARBA" id="ARBA00023002"/>
    </source>
</evidence>
<comment type="similarity">
    <text evidence="1">Belongs to the aldo/keto reductase family.</text>
</comment>
<evidence type="ECO:0000313" key="9">
    <source>
        <dbReference type="EMBL" id="HIX57965.1"/>
    </source>
</evidence>
<reference evidence="9" key="1">
    <citation type="journal article" date="2021" name="PeerJ">
        <title>Extensive microbial diversity within the chicken gut microbiome revealed by metagenomics and culture.</title>
        <authorList>
            <person name="Gilroy R."/>
            <person name="Ravi A."/>
            <person name="Getino M."/>
            <person name="Pursley I."/>
            <person name="Horton D.L."/>
            <person name="Alikhan N.F."/>
            <person name="Baker D."/>
            <person name="Gharbi K."/>
            <person name="Hall N."/>
            <person name="Watson M."/>
            <person name="Adriaenssens E.M."/>
            <person name="Foster-Nyarko E."/>
            <person name="Jarju S."/>
            <person name="Secka A."/>
            <person name="Antonio M."/>
            <person name="Oren A."/>
            <person name="Chaudhuri R.R."/>
            <person name="La Ragione R."/>
            <person name="Hildebrand F."/>
            <person name="Pallen M.J."/>
        </authorList>
    </citation>
    <scope>NUCLEOTIDE SEQUENCE</scope>
    <source>
        <strain evidence="9">USASDec5-558</strain>
    </source>
</reference>
<keyword evidence="3" id="KW-0288">FMN</keyword>
<evidence type="ECO:0000256" key="1">
    <source>
        <dbReference type="ARBA" id="ARBA00007905"/>
    </source>
</evidence>
<dbReference type="SUPFAM" id="SSF52218">
    <property type="entry name" value="Flavoproteins"/>
    <property type="match status" value="1"/>
</dbReference>
<dbReference type="PANTHER" id="PTHR43827:SF8">
    <property type="entry name" value="ALDO_KETO REDUCTASE FAMILY PROTEIN"/>
    <property type="match status" value="1"/>
</dbReference>
<reference evidence="9" key="2">
    <citation type="submission" date="2021-04" db="EMBL/GenBank/DDBJ databases">
        <authorList>
            <person name="Gilroy R."/>
        </authorList>
    </citation>
    <scope>NUCLEOTIDE SEQUENCE</scope>
    <source>
        <strain evidence="9">USASDec5-558</strain>
    </source>
</reference>
<keyword evidence="2" id="KW-0285">Flavoprotein</keyword>
<sequence length="491" mass="54332">MLRRLFALAGSLLLAALCSTSQAATATPDTSTASSEMAEGKVLVAYFSGTGITAGIAKDMADLLQTDLFRISNVQPYSVADMAYDEKARANQEQKQADFRPQMVGNVSNMEQYDTVLLGYPIWAGLAPCVVLTFLERYDFAGKTIVPFCTSGGSPLEPSIPELQALTPQAHWLVGKRFESHASRDDVRAWLQQLNLLGAHTSAAVLDQTAALTQSDQAKAPVFNFEQHSVMLNSGYEMPINGIGTYSLLGDTCYDAITTALKTGVRLIDTAYMYRNEEEVGRAIRDSGVPREEIFVITKLYPNQFFQPEEAIEQALKKLNIGYIDMMLLHHPGHDDVKAYKAVEKAVAAGKVRSIGLSNWYVEELEEFLPQVSIMPALVQNEIHPYYQENNVIPFIQQQGIVVQGWYPLGGRGHTQSLLNDPVITKIAQAHGKSAAQVILRWNLQKGVVVIPGSSNPAHIKENTELYDFELTAEEMAQINALDRNEKHDWY</sequence>
<dbReference type="SUPFAM" id="SSF51430">
    <property type="entry name" value="NAD(P)-linked oxidoreductase"/>
    <property type="match status" value="1"/>
</dbReference>
<dbReference type="GO" id="GO:0016616">
    <property type="term" value="F:oxidoreductase activity, acting on the CH-OH group of donors, NAD or NADP as acceptor"/>
    <property type="evidence" value="ECO:0007669"/>
    <property type="project" value="UniProtKB-ARBA"/>
</dbReference>
<comment type="catalytic activity">
    <reaction evidence="5">
        <text>hydroxyacetone + NADP(+) = methylglyoxal + NADPH + H(+)</text>
        <dbReference type="Rhea" id="RHEA:27986"/>
        <dbReference type="ChEBI" id="CHEBI:15378"/>
        <dbReference type="ChEBI" id="CHEBI:17158"/>
        <dbReference type="ChEBI" id="CHEBI:27957"/>
        <dbReference type="ChEBI" id="CHEBI:57783"/>
        <dbReference type="ChEBI" id="CHEBI:58349"/>
    </reaction>
</comment>
<protein>
    <submittedName>
        <fullName evidence="9">Aldo/keto reductase</fullName>
    </submittedName>
</protein>
<dbReference type="CDD" id="cd19071">
    <property type="entry name" value="AKR_AKR1-5-like"/>
    <property type="match status" value="1"/>
</dbReference>
<evidence type="ECO:0000256" key="5">
    <source>
        <dbReference type="ARBA" id="ARBA00049445"/>
    </source>
</evidence>
<dbReference type="InterPro" id="IPR029039">
    <property type="entry name" value="Flavoprotein-like_sf"/>
</dbReference>
<dbReference type="PANTHER" id="PTHR43827">
    <property type="entry name" value="2,5-DIKETO-D-GLUCONIC ACID REDUCTASE"/>
    <property type="match status" value="1"/>
</dbReference>
<evidence type="ECO:0000259" key="7">
    <source>
        <dbReference type="Pfam" id="PF00248"/>
    </source>
</evidence>
<gene>
    <name evidence="9" type="ORF">H9850_10925</name>
</gene>
<dbReference type="Pfam" id="PF00248">
    <property type="entry name" value="Aldo_ket_red"/>
    <property type="match status" value="1"/>
</dbReference>
<dbReference type="FunFam" id="3.20.20.100:FF:000002">
    <property type="entry name" value="2,5-diketo-D-gluconic acid reductase A"/>
    <property type="match status" value="1"/>
</dbReference>
<dbReference type="InterPro" id="IPR023210">
    <property type="entry name" value="NADP_OxRdtase_dom"/>
</dbReference>
<evidence type="ECO:0000256" key="3">
    <source>
        <dbReference type="ARBA" id="ARBA00022643"/>
    </source>
</evidence>
<evidence type="ECO:0000259" key="8">
    <source>
        <dbReference type="Pfam" id="PF12682"/>
    </source>
</evidence>
<accession>A0A9D1WEX2</accession>
<proteinExistence type="inferred from homology"/>
<dbReference type="InterPro" id="IPR020471">
    <property type="entry name" value="AKR"/>
</dbReference>
<name>A0A9D1WEX2_9GAMM</name>
<dbReference type="EMBL" id="DXEV01000217">
    <property type="protein sequence ID" value="HIX57965.1"/>
    <property type="molecule type" value="Genomic_DNA"/>
</dbReference>
<organism evidence="9 10">
    <name type="scientific">Candidatus Anaerobiospirillum pullistercoris</name>
    <dbReference type="NCBI Taxonomy" id="2838452"/>
    <lineage>
        <taxon>Bacteria</taxon>
        <taxon>Pseudomonadati</taxon>
        <taxon>Pseudomonadota</taxon>
        <taxon>Gammaproteobacteria</taxon>
        <taxon>Aeromonadales</taxon>
        <taxon>Succinivibrionaceae</taxon>
        <taxon>Anaerobiospirillum</taxon>
    </lineage>
</organism>